<dbReference type="SUPFAM" id="SSF109854">
    <property type="entry name" value="DinB/YfiT-like putative metalloenzymes"/>
    <property type="match status" value="1"/>
</dbReference>
<evidence type="ECO:0000313" key="3">
    <source>
        <dbReference type="Proteomes" id="UP000656042"/>
    </source>
</evidence>
<dbReference type="RefSeq" id="WP_189081708.1">
    <property type="nucleotide sequence ID" value="NZ_BMMX01000031.1"/>
</dbReference>
<name>A0A8J3FRF5_9ACTN</name>
<organism evidence="2 3">
    <name type="scientific">Mangrovihabitans endophyticus</name>
    <dbReference type="NCBI Taxonomy" id="1751298"/>
    <lineage>
        <taxon>Bacteria</taxon>
        <taxon>Bacillati</taxon>
        <taxon>Actinomycetota</taxon>
        <taxon>Actinomycetes</taxon>
        <taxon>Micromonosporales</taxon>
        <taxon>Micromonosporaceae</taxon>
        <taxon>Mangrovihabitans</taxon>
    </lineage>
</organism>
<dbReference type="GO" id="GO:0046872">
    <property type="term" value="F:metal ion binding"/>
    <property type="evidence" value="ECO:0007669"/>
    <property type="project" value="InterPro"/>
</dbReference>
<evidence type="ECO:0000259" key="1">
    <source>
        <dbReference type="Pfam" id="PF11716"/>
    </source>
</evidence>
<evidence type="ECO:0000313" key="2">
    <source>
        <dbReference type="EMBL" id="GGL09008.1"/>
    </source>
</evidence>
<feature type="domain" description="Mycothiol-dependent maleylpyruvate isomerase metal-binding" evidence="1">
    <location>
        <begin position="8"/>
        <end position="154"/>
    </location>
</feature>
<dbReference type="Gene3D" id="1.20.120.450">
    <property type="entry name" value="dinb family like domain"/>
    <property type="match status" value="1"/>
</dbReference>
<accession>A0A8J3FRF5</accession>
<reference evidence="2" key="1">
    <citation type="journal article" date="2014" name="Int. J. Syst. Evol. Microbiol.">
        <title>Complete genome sequence of Corynebacterium casei LMG S-19264T (=DSM 44701T), isolated from a smear-ripened cheese.</title>
        <authorList>
            <consortium name="US DOE Joint Genome Institute (JGI-PGF)"/>
            <person name="Walter F."/>
            <person name="Albersmeier A."/>
            <person name="Kalinowski J."/>
            <person name="Ruckert C."/>
        </authorList>
    </citation>
    <scope>NUCLEOTIDE SEQUENCE</scope>
    <source>
        <strain evidence="2">CGMCC 4.7299</strain>
    </source>
</reference>
<comment type="caution">
    <text evidence="2">The sequence shown here is derived from an EMBL/GenBank/DDBJ whole genome shotgun (WGS) entry which is preliminary data.</text>
</comment>
<gene>
    <name evidence="2" type="ORF">GCM10012284_49580</name>
</gene>
<dbReference type="Pfam" id="PF11716">
    <property type="entry name" value="MDMPI_N"/>
    <property type="match status" value="1"/>
</dbReference>
<sequence>MDFRRTYRAAAVAYADLVSRIPADRLDSPGLGDWSLRDLIGHTASSGLREVPSAIATSAAELQVPSAEAYWAFARSAPRDMVEAAMAASTRDARETGKSFGDQPGTAVQDLAGRATAALAEAGDDDVVASAIGGMRLRDWITTRTFELAVHGLDTARAADLPFEVSAEVLADAAAMAARVAATVGDGAPVLRALTGRGALPEGFSII</sequence>
<dbReference type="EMBL" id="BMMX01000031">
    <property type="protein sequence ID" value="GGL09008.1"/>
    <property type="molecule type" value="Genomic_DNA"/>
</dbReference>
<keyword evidence="3" id="KW-1185">Reference proteome</keyword>
<protein>
    <recommendedName>
        <fullName evidence="1">Mycothiol-dependent maleylpyruvate isomerase metal-binding domain-containing protein</fullName>
    </recommendedName>
</protein>
<dbReference type="Proteomes" id="UP000656042">
    <property type="component" value="Unassembled WGS sequence"/>
</dbReference>
<reference evidence="2" key="2">
    <citation type="submission" date="2020-09" db="EMBL/GenBank/DDBJ databases">
        <authorList>
            <person name="Sun Q."/>
            <person name="Zhou Y."/>
        </authorList>
    </citation>
    <scope>NUCLEOTIDE SEQUENCE</scope>
    <source>
        <strain evidence="2">CGMCC 4.7299</strain>
    </source>
</reference>
<dbReference type="AlphaFoldDB" id="A0A8J3FRF5"/>
<dbReference type="InterPro" id="IPR024344">
    <property type="entry name" value="MDMPI_metal-binding"/>
</dbReference>
<dbReference type="InterPro" id="IPR034660">
    <property type="entry name" value="DinB/YfiT-like"/>
</dbReference>
<proteinExistence type="predicted"/>